<dbReference type="EMBL" id="JAAXKZ010000051">
    <property type="protein sequence ID" value="NMH92902.1"/>
    <property type="molecule type" value="Genomic_DNA"/>
</dbReference>
<dbReference type="PROSITE" id="PS00211">
    <property type="entry name" value="ABC_TRANSPORTER_1"/>
    <property type="match status" value="1"/>
</dbReference>
<dbReference type="SMART" id="SM00382">
    <property type="entry name" value="AAA"/>
    <property type="match status" value="1"/>
</dbReference>
<dbReference type="GO" id="GO:0005524">
    <property type="term" value="F:ATP binding"/>
    <property type="evidence" value="ECO:0007669"/>
    <property type="project" value="UniProtKB-KW"/>
</dbReference>
<dbReference type="PANTHER" id="PTHR43023">
    <property type="entry name" value="PROTEIN TRIGALACTOSYLDIACYLGLYCEROL 3, CHLOROPLASTIC"/>
    <property type="match status" value="1"/>
</dbReference>
<evidence type="ECO:0000256" key="2">
    <source>
        <dbReference type="ARBA" id="ARBA00022741"/>
    </source>
</evidence>
<gene>
    <name evidence="6" type="ORF">HF519_15250</name>
</gene>
<evidence type="ECO:0000256" key="3">
    <source>
        <dbReference type="ARBA" id="ARBA00022840"/>
    </source>
</evidence>
<comment type="caution">
    <text evidence="6">The sequence shown here is derived from an EMBL/GenBank/DDBJ whole genome shotgun (WGS) entry which is preliminary data.</text>
</comment>
<dbReference type="Gene3D" id="3.40.50.300">
    <property type="entry name" value="P-loop containing nucleotide triphosphate hydrolases"/>
    <property type="match status" value="1"/>
</dbReference>
<dbReference type="InterPro" id="IPR017871">
    <property type="entry name" value="ABC_transporter-like_CS"/>
</dbReference>
<evidence type="ECO:0000313" key="6">
    <source>
        <dbReference type="EMBL" id="NMH92902.1"/>
    </source>
</evidence>
<evidence type="ECO:0000256" key="1">
    <source>
        <dbReference type="ARBA" id="ARBA00022448"/>
    </source>
</evidence>
<evidence type="ECO:0000259" key="5">
    <source>
        <dbReference type="PROSITE" id="PS50893"/>
    </source>
</evidence>
<name>A0A848DJM5_9PSEU</name>
<feature type="region of interest" description="Disordered" evidence="4">
    <location>
        <begin position="1"/>
        <end position="22"/>
    </location>
</feature>
<dbReference type="CDD" id="cd03261">
    <property type="entry name" value="ABC_Org_Solvent_Resistant"/>
    <property type="match status" value="1"/>
</dbReference>
<accession>A0A848DJM5</accession>
<proteinExistence type="predicted"/>
<dbReference type="Proteomes" id="UP000586918">
    <property type="component" value="Unassembled WGS sequence"/>
</dbReference>
<evidence type="ECO:0000313" key="7">
    <source>
        <dbReference type="Proteomes" id="UP000586918"/>
    </source>
</evidence>
<evidence type="ECO:0000256" key="4">
    <source>
        <dbReference type="SAM" id="MobiDB-lite"/>
    </source>
</evidence>
<keyword evidence="2" id="KW-0547">Nucleotide-binding</keyword>
<dbReference type="InterPro" id="IPR003439">
    <property type="entry name" value="ABC_transporter-like_ATP-bd"/>
</dbReference>
<feature type="domain" description="ABC transporter" evidence="5">
    <location>
        <begin position="41"/>
        <end position="277"/>
    </location>
</feature>
<dbReference type="GO" id="GO:0016887">
    <property type="term" value="F:ATP hydrolysis activity"/>
    <property type="evidence" value="ECO:0007669"/>
    <property type="project" value="InterPro"/>
</dbReference>
<organism evidence="6 7">
    <name type="scientific">Pseudonocardia bannensis</name>
    <dbReference type="NCBI Taxonomy" id="630973"/>
    <lineage>
        <taxon>Bacteria</taxon>
        <taxon>Bacillati</taxon>
        <taxon>Actinomycetota</taxon>
        <taxon>Actinomycetes</taxon>
        <taxon>Pseudonocardiales</taxon>
        <taxon>Pseudonocardiaceae</taxon>
        <taxon>Pseudonocardia</taxon>
    </lineage>
</organism>
<dbReference type="SUPFAM" id="SSF52540">
    <property type="entry name" value="P-loop containing nucleoside triphosphate hydrolases"/>
    <property type="match status" value="1"/>
</dbReference>
<dbReference type="InterPro" id="IPR003593">
    <property type="entry name" value="AAA+_ATPase"/>
</dbReference>
<dbReference type="Pfam" id="PF00005">
    <property type="entry name" value="ABC_tran"/>
    <property type="match status" value="1"/>
</dbReference>
<dbReference type="PROSITE" id="PS50893">
    <property type="entry name" value="ABC_TRANSPORTER_2"/>
    <property type="match status" value="1"/>
</dbReference>
<keyword evidence="1" id="KW-0813">Transport</keyword>
<keyword evidence="7" id="KW-1185">Reference proteome</keyword>
<dbReference type="InterPro" id="IPR027417">
    <property type="entry name" value="P-loop_NTPase"/>
</dbReference>
<dbReference type="RefSeq" id="WP_169413605.1">
    <property type="nucleotide sequence ID" value="NZ_JAAXKZ010000051.1"/>
</dbReference>
<dbReference type="PANTHER" id="PTHR43023:SF6">
    <property type="entry name" value="INTERMEMBRANE PHOSPHOLIPID TRANSPORT SYSTEM ATP-BINDING PROTEIN MLAF"/>
    <property type="match status" value="1"/>
</dbReference>
<sequence length="287" mass="31211">MLHQHSAWPAGRPAPPVGPAGAGALNARGWTSDGAAVEHSIEVRDVHKSFGSFQVLRGLNVGFVDNAITTVLGPSGTGKSVLLKHIVGLLEPDHGEVHVFGKDIWKVSEEERFQLRKRFGVLFQDGALFGSMNLYDNVAFPLRKHTKLSEDAIADRVMQRLKEVGLERSLSKAPGEISGGMRKRAGFARALVMDPDVVMFDEPDSGLDPVRTSLLNDLILQMHAEHGGTYILVTHNIPTARKVSDYVAAVWQGRLVHYGPTEDAFASDDPFLRQFLSGDSAGPLGMD</sequence>
<protein>
    <submittedName>
        <fullName evidence="6">ABC transporter ATP-binding protein</fullName>
    </submittedName>
</protein>
<keyword evidence="3 6" id="KW-0067">ATP-binding</keyword>
<reference evidence="6 7" key="1">
    <citation type="submission" date="2020-04" db="EMBL/GenBank/DDBJ databases">
        <authorList>
            <person name="Klaysubun C."/>
            <person name="Duangmal K."/>
            <person name="Lipun K."/>
        </authorList>
    </citation>
    <scope>NUCLEOTIDE SEQUENCE [LARGE SCALE GENOMIC DNA]</scope>
    <source>
        <strain evidence="6 7">DSM 45300</strain>
    </source>
</reference>
<dbReference type="AlphaFoldDB" id="A0A848DJM5"/>